<evidence type="ECO:0000259" key="2">
    <source>
        <dbReference type="Pfam" id="PF13471"/>
    </source>
</evidence>
<dbReference type="EMBL" id="CP002454">
    <property type="protein sequence ID" value="ADV67624.1"/>
    <property type="molecule type" value="Genomic_DNA"/>
</dbReference>
<feature type="domain" description="Microcin J25-processing protein McjB C-terminal" evidence="2">
    <location>
        <begin position="332"/>
        <end position="428"/>
    </location>
</feature>
<dbReference type="KEGG" id="dmr:Deima_1979"/>
<keyword evidence="4" id="KW-1185">Reference proteome</keyword>
<proteinExistence type="predicted"/>
<name>E8U985_DEIML</name>
<evidence type="ECO:0000313" key="3">
    <source>
        <dbReference type="EMBL" id="ADV67624.1"/>
    </source>
</evidence>
<dbReference type="Pfam" id="PF14907">
    <property type="entry name" value="NTP_transf_5"/>
    <property type="match status" value="1"/>
</dbReference>
<dbReference type="InterPro" id="IPR053521">
    <property type="entry name" value="McjB-like"/>
</dbReference>
<dbReference type="OrthoDB" id="60336at2"/>
<evidence type="ECO:0000313" key="4">
    <source>
        <dbReference type="Proteomes" id="UP000008635"/>
    </source>
</evidence>
<dbReference type="HOGENOM" id="CLU_631247_0_0_0"/>
<dbReference type="Proteomes" id="UP000008635">
    <property type="component" value="Chromosome"/>
</dbReference>
<accession>E8U985</accession>
<reference evidence="4" key="2">
    <citation type="submission" date="2011-01" db="EMBL/GenBank/DDBJ databases">
        <title>The complete genome of Deinococcus maricopensis DSM 21211.</title>
        <authorList>
            <consortium name="US DOE Joint Genome Institute (JGI-PGF)"/>
            <person name="Lucas S."/>
            <person name="Copeland A."/>
            <person name="Lapidus A."/>
            <person name="Goodwin L."/>
            <person name="Pitluck S."/>
            <person name="Kyrpides N."/>
            <person name="Mavromatis K."/>
            <person name="Pagani I."/>
            <person name="Ivanova N."/>
            <person name="Ovchinnikova G."/>
            <person name="Zeytun A."/>
            <person name="Detter J.C."/>
            <person name="Han C."/>
            <person name="Land M."/>
            <person name="Hauser L."/>
            <person name="Markowitz V."/>
            <person name="Cheng J.-F."/>
            <person name="Hugenholtz P."/>
            <person name="Woyke T."/>
            <person name="Wu D."/>
            <person name="Pukall R."/>
            <person name="Gehrich-Schroeter G."/>
            <person name="Brambilla E."/>
            <person name="Klenk H.-P."/>
            <person name="Eisen J.A."/>
        </authorList>
    </citation>
    <scope>NUCLEOTIDE SEQUENCE [LARGE SCALE GENOMIC DNA]</scope>
    <source>
        <strain evidence="4">DSM 21211 / LMG 22137 / NRRL B-23946 / LB-34</strain>
    </source>
</reference>
<dbReference type="Pfam" id="PF13471">
    <property type="entry name" value="Transglut_core3"/>
    <property type="match status" value="1"/>
</dbReference>
<dbReference type="NCBIfam" id="NF033537">
    <property type="entry name" value="lasso_biosyn_B2"/>
    <property type="match status" value="1"/>
</dbReference>
<dbReference type="STRING" id="709986.Deima_1979"/>
<dbReference type="AlphaFoldDB" id="E8U985"/>
<sequence length="434" mass="48153">MTPDALARALTGPANHLRLEDAPAMIALGLAAAIRAQLTDAHPLRAALDRPRLALLARHMRVRADVTFLLRAWNAAGITPVLLKGFAHALFTHADPAARPYGDVDLWLPAPHAPRALLVARHHGWTDDGLIDARPVDARGRSRVQPQRARAPRRAPLHHRIRYGPRRPRPARHAGNDSRRARRGPGDARARVLTPVDAALLVALTRCWSADAGQPKPADYLDLRALHERFSVQPEQVARRAAALGAAHTWAAFLKRVNPWAGTLTLDEPHARADNDAALRRDGLNARAAQRRYRWRTLPVAAHDVLMATPDILWAHRAVRAGGDVRAAPQRLTLRSSRGPQFAQVVSAVRGVTWVTRLLYPHASERGVCLPRSLALYHALLRRGLHATFVSGVRRAADGIAGHAWVEWPRELRDFEEPRVRDAYRVTFKVSPER</sequence>
<dbReference type="InterPro" id="IPR032708">
    <property type="entry name" value="McjB_C"/>
</dbReference>
<feature type="compositionally biased region" description="Basic and acidic residues" evidence="1">
    <location>
        <begin position="174"/>
        <end position="189"/>
    </location>
</feature>
<protein>
    <recommendedName>
        <fullName evidence="2">Microcin J25-processing protein McjB C-terminal domain-containing protein</fullName>
    </recommendedName>
</protein>
<organism evidence="3 4">
    <name type="scientific">Deinococcus maricopensis (strain DSM 21211 / LMG 22137 / NRRL B-23946 / LB-34)</name>
    <dbReference type="NCBI Taxonomy" id="709986"/>
    <lineage>
        <taxon>Bacteria</taxon>
        <taxon>Thermotogati</taxon>
        <taxon>Deinococcota</taxon>
        <taxon>Deinococci</taxon>
        <taxon>Deinococcales</taxon>
        <taxon>Deinococcaceae</taxon>
        <taxon>Deinococcus</taxon>
    </lineage>
</organism>
<gene>
    <name evidence="3" type="ordered locus">Deima_1979</name>
</gene>
<dbReference type="RefSeq" id="WP_013557129.1">
    <property type="nucleotide sequence ID" value="NC_014958.1"/>
</dbReference>
<feature type="region of interest" description="Disordered" evidence="1">
    <location>
        <begin position="136"/>
        <end position="189"/>
    </location>
</feature>
<dbReference type="eggNOG" id="COG1305">
    <property type="taxonomic scope" value="Bacteria"/>
</dbReference>
<evidence type="ECO:0000256" key="1">
    <source>
        <dbReference type="SAM" id="MobiDB-lite"/>
    </source>
</evidence>
<dbReference type="InterPro" id="IPR039498">
    <property type="entry name" value="NTP_transf_5"/>
</dbReference>
<reference evidence="3 4" key="1">
    <citation type="journal article" date="2011" name="Stand. Genomic Sci.">
        <title>Complete genome sequence of Deinococcus maricopensis type strain (LB-34).</title>
        <authorList>
            <person name="Pukall R."/>
            <person name="Zeytun A."/>
            <person name="Lucas S."/>
            <person name="Lapidus A."/>
            <person name="Hammon N."/>
            <person name="Deshpande S."/>
            <person name="Nolan M."/>
            <person name="Cheng J.F."/>
            <person name="Pitluck S."/>
            <person name="Liolios K."/>
            <person name="Pagani I."/>
            <person name="Mikhailova N."/>
            <person name="Ivanova N."/>
            <person name="Mavromatis K."/>
            <person name="Pati A."/>
            <person name="Tapia R."/>
            <person name="Han C."/>
            <person name="Goodwin L."/>
            <person name="Chen A."/>
            <person name="Palaniappan K."/>
            <person name="Land M."/>
            <person name="Hauser L."/>
            <person name="Chang Y.J."/>
            <person name="Jeffries C.D."/>
            <person name="Brambilla E.M."/>
            <person name="Rohde M."/>
            <person name="Goker M."/>
            <person name="Detter J.C."/>
            <person name="Woyke T."/>
            <person name="Bristow J."/>
            <person name="Eisen J.A."/>
            <person name="Markowitz V."/>
            <person name="Hugenholtz P."/>
            <person name="Kyrpides N.C."/>
            <person name="Klenk H.P."/>
        </authorList>
    </citation>
    <scope>NUCLEOTIDE SEQUENCE [LARGE SCALE GENOMIC DNA]</scope>
    <source>
        <strain evidence="4">DSM 21211 / LMG 22137 / NRRL B-23946 / LB-34</strain>
    </source>
</reference>
<feature type="compositionally biased region" description="Basic residues" evidence="1">
    <location>
        <begin position="150"/>
        <end position="172"/>
    </location>
</feature>